<protein>
    <submittedName>
        <fullName evidence="2">Uncharacterized protein</fullName>
    </submittedName>
</protein>
<reference evidence="3" key="1">
    <citation type="journal article" date="2019" name="Int. J. Syst. Evol. Microbiol.">
        <title>The Global Catalogue of Microorganisms (GCM) 10K type strain sequencing project: providing services to taxonomists for standard genome sequencing and annotation.</title>
        <authorList>
            <consortium name="The Broad Institute Genomics Platform"/>
            <consortium name="The Broad Institute Genome Sequencing Center for Infectious Disease"/>
            <person name="Wu L."/>
            <person name="Ma J."/>
        </authorList>
    </citation>
    <scope>NUCLEOTIDE SEQUENCE [LARGE SCALE GENOMIC DNA]</scope>
    <source>
        <strain evidence="3">CGMCC 1.7030</strain>
    </source>
</reference>
<keyword evidence="1" id="KW-0812">Transmembrane</keyword>
<evidence type="ECO:0000313" key="3">
    <source>
        <dbReference type="Proteomes" id="UP001596163"/>
    </source>
</evidence>
<comment type="caution">
    <text evidence="2">The sequence shown here is derived from an EMBL/GenBank/DDBJ whole genome shotgun (WGS) entry which is preliminary data.</text>
</comment>
<sequence length="462" mass="53623">MKQIILAVWLSAFTLMGRLVAEEAADWKSIHLFQGFHYTHFEESPVLSEEEHRMVSALQYISSPASHQILLKEKGEYFAFNVCDLNFWKWEGDVWIKKTTSGVLGYNCTPYFFLRDSQPFSISGSGYWQNQADLFRLNASTGKVEFVPTVDQPENFRGHVYFQTDEGIVTLFGHQFDARLDVYELNKGGFFLDLATSTWQKLNVEWFAPVDQEFEYLDINQVNDIFSQVETDTYTVLELHQRDAKKSYWLIVDKRDLSIYIKEIPFLQITDSKWIQVMGDTVVHLGRNSSKTATIPISRIIESSKLVGKVVFHTPSFRERYLDGFYLVLVIFPLLMMILGGWWIGWKRKGNSAAIESKQEFSDQPASGKQVVSWLGRIRPFSGKLIDQDQMDSIFELSEIKNSDLRKVKRSRAIKAVNDFLLEQDRPPAIIRVRDAQDKRVIRYRIELVPFSIYKKQPVKIS</sequence>
<dbReference type="EMBL" id="JBHSKS010000003">
    <property type="protein sequence ID" value="MFC5191117.1"/>
    <property type="molecule type" value="Genomic_DNA"/>
</dbReference>
<dbReference type="RefSeq" id="WP_377912869.1">
    <property type="nucleotide sequence ID" value="NZ_JBHSKS010000003.1"/>
</dbReference>
<evidence type="ECO:0000256" key="1">
    <source>
        <dbReference type="SAM" id="Phobius"/>
    </source>
</evidence>
<keyword evidence="1" id="KW-0472">Membrane</keyword>
<feature type="transmembrane region" description="Helical" evidence="1">
    <location>
        <begin position="324"/>
        <end position="344"/>
    </location>
</feature>
<gene>
    <name evidence="2" type="ORF">ACFPIK_05015</name>
</gene>
<name>A0ABW0BTD5_9BACT</name>
<accession>A0ABW0BTD5</accession>
<evidence type="ECO:0000313" key="2">
    <source>
        <dbReference type="EMBL" id="MFC5191117.1"/>
    </source>
</evidence>
<proteinExistence type="predicted"/>
<organism evidence="2 3">
    <name type="scientific">Algoriphagus aquatilis</name>
    <dbReference type="NCBI Taxonomy" id="490186"/>
    <lineage>
        <taxon>Bacteria</taxon>
        <taxon>Pseudomonadati</taxon>
        <taxon>Bacteroidota</taxon>
        <taxon>Cytophagia</taxon>
        <taxon>Cytophagales</taxon>
        <taxon>Cyclobacteriaceae</taxon>
        <taxon>Algoriphagus</taxon>
    </lineage>
</organism>
<keyword evidence="3" id="KW-1185">Reference proteome</keyword>
<keyword evidence="1" id="KW-1133">Transmembrane helix</keyword>
<dbReference type="Proteomes" id="UP001596163">
    <property type="component" value="Unassembled WGS sequence"/>
</dbReference>